<reference evidence="2" key="1">
    <citation type="journal article" date="2016" name="Nat. Biotechnol.">
        <title>Sequencing wild and cultivated cassava and related species reveals extensive interspecific hybridization and genetic diversity.</title>
        <authorList>
            <person name="Bredeson J.V."/>
            <person name="Lyons J.B."/>
            <person name="Prochnik S.E."/>
            <person name="Wu G.A."/>
            <person name="Ha C.M."/>
            <person name="Edsinger-Gonzales E."/>
            <person name="Grimwood J."/>
            <person name="Schmutz J."/>
            <person name="Rabbi I.Y."/>
            <person name="Egesi C."/>
            <person name="Nauluvula P."/>
            <person name="Lebot V."/>
            <person name="Ndunguru J."/>
            <person name="Mkamilo G."/>
            <person name="Bart R.S."/>
            <person name="Setter T.L."/>
            <person name="Gleadow R.M."/>
            <person name="Kulakow P."/>
            <person name="Ferguson M.E."/>
            <person name="Rounsley S."/>
            <person name="Rokhsar D.S."/>
        </authorList>
    </citation>
    <scope>NUCLEOTIDE SEQUENCE [LARGE SCALE GENOMIC DNA]</scope>
    <source>
        <strain evidence="2">cv. AM560-2</strain>
    </source>
</reference>
<dbReference type="EMBL" id="CM004400">
    <property type="protein sequence ID" value="KAG8639580.1"/>
    <property type="molecule type" value="Genomic_DNA"/>
</dbReference>
<accession>A0ACB7GH69</accession>
<comment type="caution">
    <text evidence="1">The sequence shown here is derived from an EMBL/GenBank/DDBJ whole genome shotgun (WGS) entry which is preliminary data.</text>
</comment>
<organism evidence="1 2">
    <name type="scientific">Manihot esculenta</name>
    <name type="common">Cassava</name>
    <name type="synonym">Jatropha manihot</name>
    <dbReference type="NCBI Taxonomy" id="3983"/>
    <lineage>
        <taxon>Eukaryota</taxon>
        <taxon>Viridiplantae</taxon>
        <taxon>Streptophyta</taxon>
        <taxon>Embryophyta</taxon>
        <taxon>Tracheophyta</taxon>
        <taxon>Spermatophyta</taxon>
        <taxon>Magnoliopsida</taxon>
        <taxon>eudicotyledons</taxon>
        <taxon>Gunneridae</taxon>
        <taxon>Pentapetalae</taxon>
        <taxon>rosids</taxon>
        <taxon>fabids</taxon>
        <taxon>Malpighiales</taxon>
        <taxon>Euphorbiaceae</taxon>
        <taxon>Crotonoideae</taxon>
        <taxon>Manihoteae</taxon>
        <taxon>Manihot</taxon>
    </lineage>
</organism>
<sequence>MGSSLLPLGLFAKRTGISMQNMDDAKQHTASQAIDYLKIVYGFELEDNN</sequence>
<evidence type="ECO:0000313" key="1">
    <source>
        <dbReference type="EMBL" id="KAG8639580.1"/>
    </source>
</evidence>
<proteinExistence type="predicted"/>
<dbReference type="Proteomes" id="UP000091857">
    <property type="component" value="Chromosome 14"/>
</dbReference>
<gene>
    <name evidence="1" type="ORF">MANES_14G156150v8</name>
</gene>
<protein>
    <submittedName>
        <fullName evidence="1">Uncharacterized protein</fullName>
    </submittedName>
</protein>
<name>A0ACB7GH69_MANES</name>
<keyword evidence="2" id="KW-1185">Reference proteome</keyword>
<evidence type="ECO:0000313" key="2">
    <source>
        <dbReference type="Proteomes" id="UP000091857"/>
    </source>
</evidence>